<accession>A0A7C5DBT5</accession>
<feature type="transmembrane region" description="Helical" evidence="1">
    <location>
        <begin position="55"/>
        <end position="73"/>
    </location>
</feature>
<reference evidence="2" key="1">
    <citation type="journal article" date="2020" name="mSystems">
        <title>Genome- and Community-Level Interaction Insights into Carbon Utilization and Element Cycling Functions of Hydrothermarchaeota in Hydrothermal Sediment.</title>
        <authorList>
            <person name="Zhou Z."/>
            <person name="Liu Y."/>
            <person name="Xu W."/>
            <person name="Pan J."/>
            <person name="Luo Z.H."/>
            <person name="Li M."/>
        </authorList>
    </citation>
    <scope>NUCLEOTIDE SEQUENCE [LARGE SCALE GENOMIC DNA]</scope>
    <source>
        <strain evidence="2">HyVt-628</strain>
    </source>
</reference>
<keyword evidence="1" id="KW-0812">Transmembrane</keyword>
<sequence>QGAKSPLRSFEGILNGVKHFERKAIIQLGLVMLILTPVARVVLSIFAFLKERDQTYVVISSIVLIFLLISLAGDVR</sequence>
<dbReference type="Pfam" id="PF07843">
    <property type="entry name" value="DUF1634"/>
    <property type="match status" value="1"/>
</dbReference>
<dbReference type="EMBL" id="DRSK01000120">
    <property type="protein sequence ID" value="HHE07685.1"/>
    <property type="molecule type" value="Genomic_DNA"/>
</dbReference>
<dbReference type="AlphaFoldDB" id="A0A7C5DBT5"/>
<organism evidence="2">
    <name type="scientific">Chlorobaculum parvum</name>
    <dbReference type="NCBI Taxonomy" id="274539"/>
    <lineage>
        <taxon>Bacteria</taxon>
        <taxon>Pseudomonadati</taxon>
        <taxon>Chlorobiota</taxon>
        <taxon>Chlorobiia</taxon>
        <taxon>Chlorobiales</taxon>
        <taxon>Chlorobiaceae</taxon>
        <taxon>Chlorobaculum</taxon>
    </lineage>
</organism>
<gene>
    <name evidence="2" type="ORF">ENL01_02045</name>
</gene>
<protein>
    <submittedName>
        <fullName evidence="2">DUF1634 domain-containing protein</fullName>
    </submittedName>
</protein>
<feature type="transmembrane region" description="Helical" evidence="1">
    <location>
        <begin position="28"/>
        <end position="49"/>
    </location>
</feature>
<comment type="caution">
    <text evidence="2">The sequence shown here is derived from an EMBL/GenBank/DDBJ whole genome shotgun (WGS) entry which is preliminary data.</text>
</comment>
<evidence type="ECO:0000256" key="1">
    <source>
        <dbReference type="SAM" id="Phobius"/>
    </source>
</evidence>
<feature type="non-terminal residue" evidence="2">
    <location>
        <position position="1"/>
    </location>
</feature>
<name>A0A7C5DBT5_9CHLB</name>
<proteinExistence type="predicted"/>
<keyword evidence="1" id="KW-0472">Membrane</keyword>
<keyword evidence="1" id="KW-1133">Transmembrane helix</keyword>
<dbReference type="InterPro" id="IPR012861">
    <property type="entry name" value="DUF1634"/>
</dbReference>
<dbReference type="Proteomes" id="UP000886059">
    <property type="component" value="Unassembled WGS sequence"/>
</dbReference>
<evidence type="ECO:0000313" key="2">
    <source>
        <dbReference type="EMBL" id="HHE07685.1"/>
    </source>
</evidence>